<dbReference type="GO" id="GO:0006364">
    <property type="term" value="P:rRNA processing"/>
    <property type="evidence" value="ECO:0007669"/>
    <property type="project" value="InterPro"/>
</dbReference>
<reference evidence="2" key="1">
    <citation type="submission" date="2021-01" db="EMBL/GenBank/DDBJ databases">
        <authorList>
            <consortium name="Genoscope - CEA"/>
            <person name="William W."/>
        </authorList>
    </citation>
    <scope>NUCLEOTIDE SEQUENCE</scope>
</reference>
<keyword evidence="1" id="KW-0175">Coiled coil</keyword>
<dbReference type="EMBL" id="CAJJDP010000096">
    <property type="protein sequence ID" value="CAD8190396.1"/>
    <property type="molecule type" value="Genomic_DNA"/>
</dbReference>
<dbReference type="Pfam" id="PF10153">
    <property type="entry name" value="Efg1"/>
    <property type="match status" value="1"/>
</dbReference>
<gene>
    <name evidence="2" type="ORF">POCTA_138.1.T0970123</name>
</gene>
<dbReference type="Proteomes" id="UP000683925">
    <property type="component" value="Unassembled WGS sequence"/>
</dbReference>
<proteinExistence type="predicted"/>
<organism evidence="2 3">
    <name type="scientific">Paramecium octaurelia</name>
    <dbReference type="NCBI Taxonomy" id="43137"/>
    <lineage>
        <taxon>Eukaryota</taxon>
        <taxon>Sar</taxon>
        <taxon>Alveolata</taxon>
        <taxon>Ciliophora</taxon>
        <taxon>Intramacronucleata</taxon>
        <taxon>Oligohymenophorea</taxon>
        <taxon>Peniculida</taxon>
        <taxon>Parameciidae</taxon>
        <taxon>Paramecium</taxon>
    </lineage>
</organism>
<comment type="caution">
    <text evidence="2">The sequence shown here is derived from an EMBL/GenBank/DDBJ whole genome shotgun (WGS) entry which is preliminary data.</text>
</comment>
<feature type="coiled-coil region" evidence="1">
    <location>
        <begin position="84"/>
        <end position="111"/>
    </location>
</feature>
<evidence type="ECO:0000313" key="2">
    <source>
        <dbReference type="EMBL" id="CAD8190396.1"/>
    </source>
</evidence>
<dbReference type="AlphaFoldDB" id="A0A8S1WX75"/>
<evidence type="ECO:0008006" key="4">
    <source>
        <dbReference type="Google" id="ProtNLM"/>
    </source>
</evidence>
<dbReference type="OrthoDB" id="47732at2759"/>
<keyword evidence="3" id="KW-1185">Reference proteome</keyword>
<name>A0A8S1WX75_PAROT</name>
<evidence type="ECO:0000313" key="3">
    <source>
        <dbReference type="Proteomes" id="UP000683925"/>
    </source>
</evidence>
<evidence type="ECO:0000256" key="1">
    <source>
        <dbReference type="SAM" id="Coils"/>
    </source>
</evidence>
<accession>A0A8S1WX75</accession>
<protein>
    <recommendedName>
        <fullName evidence="4">rRNA-processing protein EFG1</fullName>
    </recommendedName>
</protein>
<dbReference type="InterPro" id="IPR019310">
    <property type="entry name" value="Efg1"/>
</dbReference>
<sequence length="188" mass="22844">METHKKIYIRRNELPLNKFHQLKRSKIVQKEGESCNKLKNKSEIYKGQQSKLTRSRSQIETTKLKIEQQKQLQKKIDYFAGKYKKIKQVDLKKLKRQQEKIQKELEIFEKREPLLALESEIQERIIYVKYYSKDQKYISLLGKNLNEHAKEQQELLINESKKFLNKKNLKNKELFRKLLRKLMMNFEG</sequence>